<proteinExistence type="inferred from homology"/>
<gene>
    <name evidence="4" type="ORF">PaG_04863</name>
</gene>
<sequence length="971" mass="107887">MDARAEQCRGRDVDSGLWWRACSGYEPEKDDWRGDILGRWVGLVAWSGLDGWVGGATWSRRPQLGAPRAGCASSAAAEPQPSLTRKRKATTALLSLCNAHQTRLGFGPSSLASCVVGWRHWPGAGFPFFRPPAKPHLFHRLMISAANSTRCEPKLRSWERAAFKAENPGPPRPEVTRQAGGGGALSANRPSKSAFSSWYPGRTSVFPRSAPPTSTVAWKLAHQRRLPCNTKVKWTEPSPAPITGACLFIKMAATIRPQLGCFLTHPMPLTARVAQPWRKDRILSRRQHPAAASLLSSGAVRTIRIGSSATQPEIAISDILASAAKAKGIKAPLPSSLTRVVRSEPPARRSWIRFSALQKRPASSTTGPNNGGGPNKNNKSPSRWWKRSGILLATVGVAYLFDEHVNARTAQRNLLTAWTGVQIAMDYKLNFDRNSLESINALHERCADKLMYVCEKNQGLYVKLGQAIGCQAAILPKPYHQLTKLFDQAERLPYEEVRKVLIAELGADPKEVFAEFNEVPVAAASVAQVHKARLKPAPDAPPGTLGPEVAVKVQRPNIRKYAKWDLRSFRILLKLYERIFELPLSFSGQYISDQIEQETFFQRELANSLRAKHAIETDPEAVVRKTCYVPKFYEDMCTQRVLVMEWIGGTCRMTDREKLDEMGLSAKQVSRSVCEAFASQIFQHGFVQADGHPSNVLVRQHPNGKKGQHQVVLIDHGLYVELSEEFRRKYAQLWKAIFTLDLKTLDEITVSWGMGEGSSELFASATLLRPWSKPKPEGEAGAEGAHARKTDLELQREMKEKLKSFLVHTELLPKELLFVGRSMRIIQANNQVLGSPVNRLNILAKHAAAALITHTETPSLYRVLRPVRTKLPSSKGGSDMTSSSMAQRFAAWIKDRLDFVRFRTTLLVLDLAFVGSSLSHWLGFLMRAPRSALLGKSDPNARGFEDDLEQSMRQMARDEFGVELDEGAFVG</sequence>
<dbReference type="InterPro" id="IPR011009">
    <property type="entry name" value="Kinase-like_dom_sf"/>
</dbReference>
<comment type="similarity">
    <text evidence="1">Belongs to the protein kinase superfamily. ADCK protein kinase family.</text>
</comment>
<dbReference type="HOGENOM" id="CLU_305457_0_0_1"/>
<evidence type="ECO:0000256" key="1">
    <source>
        <dbReference type="ARBA" id="ARBA00009670"/>
    </source>
</evidence>
<dbReference type="OrthoDB" id="427480at2759"/>
<dbReference type="EMBL" id="AWNI01000022">
    <property type="protein sequence ID" value="ETS60937.1"/>
    <property type="molecule type" value="Genomic_DNA"/>
</dbReference>
<accession>W3VJF3</accession>
<dbReference type="Proteomes" id="UP000019462">
    <property type="component" value="Unassembled WGS sequence"/>
</dbReference>
<dbReference type="Pfam" id="PF03109">
    <property type="entry name" value="ABC1"/>
    <property type="match status" value="1"/>
</dbReference>
<dbReference type="AlphaFoldDB" id="W3VJF3"/>
<reference evidence="4 5" key="1">
    <citation type="journal article" date="2014" name="Genome Announc.">
        <title>Genome sequence of the basidiomycetous fungus Pseudozyma aphidis DSM70725, an efficient producer of biosurfactant mannosylerythritol lipids.</title>
        <authorList>
            <person name="Lorenz S."/>
            <person name="Guenther M."/>
            <person name="Grumaz C."/>
            <person name="Rupp S."/>
            <person name="Zibek S."/>
            <person name="Sohn K."/>
        </authorList>
    </citation>
    <scope>NUCLEOTIDE SEQUENCE [LARGE SCALE GENOMIC DNA]</scope>
    <source>
        <strain evidence="5">ATCC 32657 / CBS 517.83 / DSM 70725 / JCM 10318 / NBRC 10182 / NRRL Y-7954 / St-0401</strain>
    </source>
</reference>
<evidence type="ECO:0000313" key="4">
    <source>
        <dbReference type="EMBL" id="ETS60937.1"/>
    </source>
</evidence>
<dbReference type="InterPro" id="IPR004147">
    <property type="entry name" value="ABC1_dom"/>
</dbReference>
<feature type="region of interest" description="Disordered" evidence="2">
    <location>
        <begin position="164"/>
        <end position="195"/>
    </location>
</feature>
<dbReference type="SUPFAM" id="SSF56112">
    <property type="entry name" value="Protein kinase-like (PK-like)"/>
    <property type="match status" value="1"/>
</dbReference>
<evidence type="ECO:0000259" key="3">
    <source>
        <dbReference type="Pfam" id="PF03109"/>
    </source>
</evidence>
<feature type="region of interest" description="Disordered" evidence="2">
    <location>
        <begin position="358"/>
        <end position="382"/>
    </location>
</feature>
<protein>
    <recommendedName>
        <fullName evidence="3">ABC1 atypical kinase-like domain-containing protein</fullName>
    </recommendedName>
</protein>
<dbReference type="InterPro" id="IPR051130">
    <property type="entry name" value="Mito_struct-func_regulator"/>
</dbReference>
<feature type="domain" description="ABC1 atypical kinase-like" evidence="3">
    <location>
        <begin position="484"/>
        <end position="747"/>
    </location>
</feature>
<dbReference type="InterPro" id="IPR045307">
    <property type="entry name" value="ADCK1_dom"/>
</dbReference>
<name>W3VJF3_MOEAP</name>
<comment type="caution">
    <text evidence="4">The sequence shown here is derived from an EMBL/GenBank/DDBJ whole genome shotgun (WGS) entry which is preliminary data.</text>
</comment>
<evidence type="ECO:0000256" key="2">
    <source>
        <dbReference type="SAM" id="MobiDB-lite"/>
    </source>
</evidence>
<dbReference type="PANTHER" id="PTHR43173:SF37">
    <property type="entry name" value="ABC1 FAMILY PROTEIN C10F6.14C"/>
    <property type="match status" value="1"/>
</dbReference>
<dbReference type="PANTHER" id="PTHR43173">
    <property type="entry name" value="ABC1 FAMILY PROTEIN"/>
    <property type="match status" value="1"/>
</dbReference>
<keyword evidence="5" id="KW-1185">Reference proteome</keyword>
<evidence type="ECO:0000313" key="5">
    <source>
        <dbReference type="Proteomes" id="UP000019462"/>
    </source>
</evidence>
<dbReference type="CDD" id="cd13969">
    <property type="entry name" value="ADCK1-like"/>
    <property type="match status" value="1"/>
</dbReference>
<organism evidence="4 5">
    <name type="scientific">Moesziomyces aphidis</name>
    <name type="common">Pseudozyma aphidis</name>
    <dbReference type="NCBI Taxonomy" id="84754"/>
    <lineage>
        <taxon>Eukaryota</taxon>
        <taxon>Fungi</taxon>
        <taxon>Dikarya</taxon>
        <taxon>Basidiomycota</taxon>
        <taxon>Ustilaginomycotina</taxon>
        <taxon>Ustilaginomycetes</taxon>
        <taxon>Ustilaginales</taxon>
        <taxon>Ustilaginaceae</taxon>
        <taxon>Moesziomyces</taxon>
    </lineage>
</organism>